<evidence type="ECO:0000256" key="1">
    <source>
        <dbReference type="SAM" id="SignalP"/>
    </source>
</evidence>
<evidence type="ECO:0000313" key="4">
    <source>
        <dbReference type="Proteomes" id="UP000244069"/>
    </source>
</evidence>
<evidence type="ECO:0000313" key="3">
    <source>
        <dbReference type="EMBL" id="PTX45531.1"/>
    </source>
</evidence>
<keyword evidence="4" id="KW-1185">Reference proteome</keyword>
<comment type="caution">
    <text evidence="3">The sequence shown here is derived from an EMBL/GenBank/DDBJ whole genome shotgun (WGS) entry which is preliminary data.</text>
</comment>
<dbReference type="AlphaFoldDB" id="A0A2T6ANX0"/>
<gene>
    <name evidence="3" type="ORF">C8N44_12153</name>
</gene>
<dbReference type="EMBL" id="QBKN01000021">
    <property type="protein sequence ID" value="PTX45531.1"/>
    <property type="molecule type" value="Genomic_DNA"/>
</dbReference>
<name>A0A2T6ANX0_9RHOB</name>
<reference evidence="3 4" key="1">
    <citation type="submission" date="2018-04" db="EMBL/GenBank/DDBJ databases">
        <title>Genomic Encyclopedia of Archaeal and Bacterial Type Strains, Phase II (KMG-II): from individual species to whole genera.</title>
        <authorList>
            <person name="Goeker M."/>
        </authorList>
    </citation>
    <scope>NUCLEOTIDE SEQUENCE [LARGE SCALE GENOMIC DNA]</scope>
    <source>
        <strain evidence="3 4">DSM 29329</strain>
    </source>
</reference>
<proteinExistence type="predicted"/>
<accession>A0A2T6ANX0</accession>
<sequence length="262" mass="27918">MRRLIFLLTLWPAIASAAFGEADVLFLGEQHDNPHHHARQAEIVREVAPVALVFEMLTPEQAEKVTPALVGDADALGAALVWSDSGWPDFAMYHPIFAAAPEASVYGAAVPRDLARRAMEAGAEGVFGEEAARYGLTEPLPEDQQASREEMQMAAHCDALPVEMLPMMVEVQRLRDARLAQAALQALEDTGGPVVVITGNGHARKDWGAPAALARVAPEVTVHSLGQGETPTGAPEGGFDAVEITDPVEREDPCAAFATEEG</sequence>
<feature type="domain" description="Haem-binding uptake Tiki superfamily ChaN" evidence="2">
    <location>
        <begin position="20"/>
        <end position="213"/>
    </location>
</feature>
<keyword evidence="1" id="KW-0732">Signal</keyword>
<dbReference type="RefSeq" id="WP_107977757.1">
    <property type="nucleotide sequence ID" value="NZ_BMEZ01000021.1"/>
</dbReference>
<dbReference type="Proteomes" id="UP000244069">
    <property type="component" value="Unassembled WGS sequence"/>
</dbReference>
<dbReference type="CDD" id="cd14727">
    <property type="entry name" value="ChanN-like"/>
    <property type="match status" value="1"/>
</dbReference>
<feature type="chain" id="PRO_5015748184" evidence="1">
    <location>
        <begin position="18"/>
        <end position="262"/>
    </location>
</feature>
<dbReference type="InterPro" id="IPR007314">
    <property type="entry name" value="Cofac_haem-bd_dom"/>
</dbReference>
<feature type="signal peptide" evidence="1">
    <location>
        <begin position="1"/>
        <end position="17"/>
    </location>
</feature>
<evidence type="ECO:0000259" key="2">
    <source>
        <dbReference type="Pfam" id="PF04187"/>
    </source>
</evidence>
<dbReference type="Gene3D" id="3.40.50.11550">
    <property type="match status" value="2"/>
</dbReference>
<protein>
    <submittedName>
        <fullName evidence="3">Heme-binding uptake protein ChaN (Tiki superfamily)</fullName>
    </submittedName>
</protein>
<dbReference type="SUPFAM" id="SSF159501">
    <property type="entry name" value="EreA/ChaN-like"/>
    <property type="match status" value="1"/>
</dbReference>
<dbReference type="OrthoDB" id="9795827at2"/>
<dbReference type="Pfam" id="PF04187">
    <property type="entry name" value="Cofac_haem_bdg"/>
    <property type="match status" value="1"/>
</dbReference>
<organism evidence="3 4">
    <name type="scientific">Allosediminivita pacifica</name>
    <dbReference type="NCBI Taxonomy" id="1267769"/>
    <lineage>
        <taxon>Bacteria</taxon>
        <taxon>Pseudomonadati</taxon>
        <taxon>Pseudomonadota</taxon>
        <taxon>Alphaproteobacteria</taxon>
        <taxon>Rhodobacterales</taxon>
        <taxon>Paracoccaceae</taxon>
        <taxon>Allosediminivita</taxon>
    </lineage>
</organism>